<evidence type="ECO:0000259" key="1">
    <source>
        <dbReference type="PROSITE" id="PS50943"/>
    </source>
</evidence>
<feature type="domain" description="HTH cro/C1-type" evidence="1">
    <location>
        <begin position="21"/>
        <end position="66"/>
    </location>
</feature>
<gene>
    <name evidence="2" type="ORF">kac65v151_gp097</name>
</gene>
<organism evidence="2 3">
    <name type="scientific">Nodularia phage vB_NspS-kac65v151</name>
    <dbReference type="NCBI Taxonomy" id="2557579"/>
    <lineage>
        <taxon>Viruses</taxon>
        <taxon>Duplodnaviria</taxon>
        <taxon>Heunggongvirae</taxon>
        <taxon>Uroviricota</taxon>
        <taxon>Caudoviricetes</taxon>
        <taxon>Ravarandavirus</taxon>
        <taxon>Ravarandavirus kac65v151</taxon>
    </lineage>
</organism>
<evidence type="ECO:0000313" key="3">
    <source>
        <dbReference type="Proteomes" id="UP000305794"/>
    </source>
</evidence>
<protein>
    <recommendedName>
        <fullName evidence="1">HTH cro/C1-type domain-containing protein</fullName>
    </recommendedName>
</protein>
<name>A0A482MGT5_9CAUD</name>
<dbReference type="Proteomes" id="UP000305794">
    <property type="component" value="Segment"/>
</dbReference>
<proteinExistence type="predicted"/>
<accession>A0A482MGT5</accession>
<sequence>MSFIFESNDQVFISLDTGVSGMNQTAIARMSGVSQQAVSSLINNAMQNKSNFSELFNLFGKKESDLVICDHQYQKVYNSIVCHAVISYYASEKRPEAIKALISLGRIGITAFIQDLTKFKMHQGSDADIESLQRQIDVLKEIKRRQEHKIDSLEFYVTSQASPLLQDLTKIMGSAEYFNDLSVLAPQIQRNVFKAMYMIKNAFWFIYKARKDTGVESLLQLSRDKIKAVVASAPADIIAKKGLPGKGHIVKDKEWSDLFQMDFDYLYEQTELYQSRDRFTVFGERRDLIDINDSIRRDKEELEHERIIYRLCKSIVAGYPQDFKVRDIFAVMLEHRIISTQVTDRLIRHCPDTCQKVLEAIEHYEQSKKWLNCLKSTSRAMLEPSTSIDARLTAYWEANLYIACVCNNDPDVNSGDFNFKTEAWVYPQFAHFSKPKREHFFLPELKDLIDECVVLHNKKFLADLKILRRDPEIDEYCREWFTKDIESRVQHGLKTAFKSYRTN</sequence>
<reference evidence="2 3" key="1">
    <citation type="submission" date="2019-03" db="EMBL/GenBank/DDBJ databases">
        <title>Diversity and diversification of Nodularia spumigena cyanophages in the Baltic Sea.</title>
        <authorList>
            <person name="Sulcius S."/>
            <person name="Holmfeldt K."/>
            <person name="Simoliunas E."/>
        </authorList>
    </citation>
    <scope>NUCLEOTIDE SEQUENCE [LARGE SCALE GENOMIC DNA]</scope>
</reference>
<evidence type="ECO:0000313" key="2">
    <source>
        <dbReference type="EMBL" id="QBQ73127.1"/>
    </source>
</evidence>
<dbReference type="PROSITE" id="PS50943">
    <property type="entry name" value="HTH_CROC1"/>
    <property type="match status" value="1"/>
</dbReference>
<dbReference type="EMBL" id="MK605242">
    <property type="protein sequence ID" value="QBQ73127.1"/>
    <property type="molecule type" value="Genomic_DNA"/>
</dbReference>
<keyword evidence="3" id="KW-1185">Reference proteome</keyword>
<dbReference type="InterPro" id="IPR001387">
    <property type="entry name" value="Cro/C1-type_HTH"/>
</dbReference>